<name>A0A6L3ZIN4_9FLAO</name>
<organism evidence="1 2">
    <name type="scientific">Phaeocystidibacter marisrubri</name>
    <dbReference type="NCBI Taxonomy" id="1577780"/>
    <lineage>
        <taxon>Bacteria</taxon>
        <taxon>Pseudomonadati</taxon>
        <taxon>Bacteroidota</taxon>
        <taxon>Flavobacteriia</taxon>
        <taxon>Flavobacteriales</taxon>
        <taxon>Phaeocystidibacteraceae</taxon>
        <taxon>Phaeocystidibacter</taxon>
    </lineage>
</organism>
<protein>
    <submittedName>
        <fullName evidence="1">Uncharacterized protein</fullName>
    </submittedName>
</protein>
<sequence>MKKLLLAAFTVVPFTLFSQSKIEFSFPYDLDSGEDVQLYSTGNQLLVVHEGDPLSNLGSVPSTDSYLFDKSILGSHVSVDDYIDFEYNGEKCTYFGRGIYDSHLYYFFMMTDEMQEKKAEGSGSISIIGARVLSNGNFLNPTVVAEVPVMLDGEKLVGPVVRSFQDRFSLNTFYGDLNEEALLTGQSPDFQELEAVVYLPIDSSPLRFESIHSRAASSLGTFDLLEVTDTEVLAYSIGPSNDEQTAWFGSLLDTEIKVYVTDRANENVLDIKLDLNEIQVPFGEMSSWSYVNDSLFRFACLGVKNQVIGVYFQSINLSTFEFAKPEFFGFNSRYNEGDPLNYNASSLSKDVSGISRRFTVGGYNYQLSNVLFKSDGGSYVVWEAYDNAEGHDFEFKNVVVESISVDGKRAWRKVIPRRHKDMCAVNSEIISLIEDDDLHVFYFDNVENLERLHANDFEEEISIEELNDVDDGALFHLSFASSGDSVQVERVGEYSGESDILPNFTSFEYDEANRAVYANFIEGDKGYVAVIVF</sequence>
<dbReference type="EMBL" id="WBVQ01000001">
    <property type="protein sequence ID" value="KAB2817428.1"/>
    <property type="molecule type" value="Genomic_DNA"/>
</dbReference>
<dbReference type="RefSeq" id="WP_151691999.1">
    <property type="nucleotide sequence ID" value="NZ_BMGX01000002.1"/>
</dbReference>
<accession>A0A6L3ZIN4</accession>
<gene>
    <name evidence="1" type="ORF">F8C82_03255</name>
</gene>
<dbReference type="Proteomes" id="UP000484164">
    <property type="component" value="Unassembled WGS sequence"/>
</dbReference>
<proteinExistence type="predicted"/>
<dbReference type="AlphaFoldDB" id="A0A6L3ZIN4"/>
<reference evidence="1 2" key="1">
    <citation type="submission" date="2019-10" db="EMBL/GenBank/DDBJ databases">
        <title>Genome sequence of Phaeocystidibacter marisrubri JCM30614 (type strain).</title>
        <authorList>
            <person name="Bowman J.P."/>
        </authorList>
    </citation>
    <scope>NUCLEOTIDE SEQUENCE [LARGE SCALE GENOMIC DNA]</scope>
    <source>
        <strain evidence="1 2">JCM 30614</strain>
    </source>
</reference>
<evidence type="ECO:0000313" key="2">
    <source>
        <dbReference type="Proteomes" id="UP000484164"/>
    </source>
</evidence>
<keyword evidence="2" id="KW-1185">Reference proteome</keyword>
<comment type="caution">
    <text evidence="1">The sequence shown here is derived from an EMBL/GenBank/DDBJ whole genome shotgun (WGS) entry which is preliminary data.</text>
</comment>
<evidence type="ECO:0000313" key="1">
    <source>
        <dbReference type="EMBL" id="KAB2817428.1"/>
    </source>
</evidence>